<keyword evidence="3" id="KW-1185">Reference proteome</keyword>
<dbReference type="EMBL" id="VIKR01000001">
    <property type="protein sequence ID" value="TQV76704.1"/>
    <property type="molecule type" value="Genomic_DNA"/>
</dbReference>
<dbReference type="RefSeq" id="WP_142888064.1">
    <property type="nucleotide sequence ID" value="NZ_VIKR01000001.1"/>
</dbReference>
<dbReference type="AlphaFoldDB" id="A0A545THJ6"/>
<accession>A0A545THJ6</accession>
<dbReference type="SUPFAM" id="SSF52833">
    <property type="entry name" value="Thioredoxin-like"/>
    <property type="match status" value="1"/>
</dbReference>
<evidence type="ECO:0000256" key="1">
    <source>
        <dbReference type="SAM" id="SignalP"/>
    </source>
</evidence>
<proteinExistence type="predicted"/>
<dbReference type="InterPro" id="IPR036249">
    <property type="entry name" value="Thioredoxin-like_sf"/>
</dbReference>
<evidence type="ECO:0000313" key="2">
    <source>
        <dbReference type="EMBL" id="TQV76704.1"/>
    </source>
</evidence>
<dbReference type="Proteomes" id="UP000317839">
    <property type="component" value="Unassembled WGS sequence"/>
</dbReference>
<reference evidence="2 3" key="1">
    <citation type="submission" date="2019-06" db="EMBL/GenBank/DDBJ databases">
        <title>Draft genome of Aliikangiella marina GYP-15.</title>
        <authorList>
            <person name="Wang G."/>
        </authorList>
    </citation>
    <scope>NUCLEOTIDE SEQUENCE [LARGE SCALE GENOMIC DNA]</scope>
    <source>
        <strain evidence="2 3">GYP-15</strain>
    </source>
</reference>
<dbReference type="Gene3D" id="3.40.30.10">
    <property type="entry name" value="Glutaredoxin"/>
    <property type="match status" value="1"/>
</dbReference>
<evidence type="ECO:0008006" key="4">
    <source>
        <dbReference type="Google" id="ProtNLM"/>
    </source>
</evidence>
<name>A0A545THJ6_9GAMM</name>
<protein>
    <recommendedName>
        <fullName evidence="4">Thioredoxin family protein</fullName>
    </recommendedName>
</protein>
<sequence length="264" mass="30133">MKNILVVIFCLVFANVSIAGDEKTVLPEFQYLANDNALESIKAKQLRAKTSGKLLLVALGGEWCHDSRGLGQRFSDPELTTALKTQYEIEFVDVGYLDKAFEVANYFGQDAYWGTPSVLIINPESGKVINRDSVWHWTNADSLDISEYKTYFLEQSFIKKTDSPSTELANALYQGYLKQIKQFESQQTAKLKSAYQVVGPLLKDYKESGQKASQQFIKTWDEVREFRVAYSKDINELYQIAKSNSQKGIKERLTFPSYDSFSWE</sequence>
<organism evidence="2 3">
    <name type="scientific">Aliikangiella marina</name>
    <dbReference type="NCBI Taxonomy" id="1712262"/>
    <lineage>
        <taxon>Bacteria</taxon>
        <taxon>Pseudomonadati</taxon>
        <taxon>Pseudomonadota</taxon>
        <taxon>Gammaproteobacteria</taxon>
        <taxon>Oceanospirillales</taxon>
        <taxon>Pleioneaceae</taxon>
        <taxon>Aliikangiella</taxon>
    </lineage>
</organism>
<gene>
    <name evidence="2" type="ORF">FLL45_01720</name>
</gene>
<feature type="chain" id="PRO_5021991270" description="Thioredoxin family protein" evidence="1">
    <location>
        <begin position="20"/>
        <end position="264"/>
    </location>
</feature>
<keyword evidence="1" id="KW-0732">Signal</keyword>
<evidence type="ECO:0000313" key="3">
    <source>
        <dbReference type="Proteomes" id="UP000317839"/>
    </source>
</evidence>
<feature type="signal peptide" evidence="1">
    <location>
        <begin position="1"/>
        <end position="19"/>
    </location>
</feature>
<dbReference type="OrthoDB" id="7629852at2"/>
<comment type="caution">
    <text evidence="2">The sequence shown here is derived from an EMBL/GenBank/DDBJ whole genome shotgun (WGS) entry which is preliminary data.</text>
</comment>